<protein>
    <recommendedName>
        <fullName evidence="4">DUF4426 domain-containing protein</fullName>
    </recommendedName>
</protein>
<dbReference type="RefSeq" id="WP_259265633.1">
    <property type="nucleotide sequence ID" value="NZ_JANUCY010000001.1"/>
</dbReference>
<comment type="caution">
    <text evidence="2">The sequence shown here is derived from an EMBL/GenBank/DDBJ whole genome shotgun (WGS) entry which is preliminary data.</text>
</comment>
<evidence type="ECO:0008006" key="4">
    <source>
        <dbReference type="Google" id="ProtNLM"/>
    </source>
</evidence>
<organism evidence="2 3">
    <name type="scientific">Bradyrhizobium elkanii</name>
    <dbReference type="NCBI Taxonomy" id="29448"/>
    <lineage>
        <taxon>Bacteria</taxon>
        <taxon>Pseudomonadati</taxon>
        <taxon>Pseudomonadota</taxon>
        <taxon>Alphaproteobacteria</taxon>
        <taxon>Hyphomicrobiales</taxon>
        <taxon>Nitrobacteraceae</taxon>
        <taxon>Bradyrhizobium</taxon>
    </lineage>
</organism>
<gene>
    <name evidence="2" type="ORF">ABIF29_006169</name>
</gene>
<proteinExistence type="predicted"/>
<evidence type="ECO:0000256" key="1">
    <source>
        <dbReference type="SAM" id="SignalP"/>
    </source>
</evidence>
<dbReference type="Proteomes" id="UP001565471">
    <property type="component" value="Unassembled WGS sequence"/>
</dbReference>
<feature type="signal peptide" evidence="1">
    <location>
        <begin position="1"/>
        <end position="30"/>
    </location>
</feature>
<evidence type="ECO:0000313" key="3">
    <source>
        <dbReference type="Proteomes" id="UP001565471"/>
    </source>
</evidence>
<accession>A0ABV4F7D3</accession>
<reference evidence="2 3" key="1">
    <citation type="submission" date="2024-07" db="EMBL/GenBank/DDBJ databases">
        <title>Genomic Encyclopedia of Type Strains, Phase V (KMG-V): Genome sequencing to study the core and pangenomes of soil and plant-associated prokaryotes.</title>
        <authorList>
            <person name="Whitman W."/>
        </authorList>
    </citation>
    <scope>NUCLEOTIDE SEQUENCE [LARGE SCALE GENOMIC DNA]</scope>
    <source>
        <strain evidence="2 3">USDA 415</strain>
    </source>
</reference>
<feature type="chain" id="PRO_5045336054" description="DUF4426 domain-containing protein" evidence="1">
    <location>
        <begin position="31"/>
        <end position="161"/>
    </location>
</feature>
<evidence type="ECO:0000313" key="2">
    <source>
        <dbReference type="EMBL" id="MEY9319370.1"/>
    </source>
</evidence>
<name>A0ABV4F7D3_BRAEL</name>
<dbReference type="EMBL" id="JBGBZA010000002">
    <property type="protein sequence ID" value="MEY9319370.1"/>
    <property type="molecule type" value="Genomic_DNA"/>
</dbReference>
<sequence>MGIAMVSRRAIAALVGSLWLASNLTQVATAAETGLSKTAGGVTVYLGIVPAEIVKGLPSGSTTERPMHGGAPKGPHEYHVVAAVFDAASGARVSDAVVTAEVSGFGLSGAKKKLEPMQISGTTTYGGFFDLPGFDLYTVNLTVERSGASPAALQFRYDHRR</sequence>
<keyword evidence="3" id="KW-1185">Reference proteome</keyword>
<keyword evidence="1" id="KW-0732">Signal</keyword>